<dbReference type="InterPro" id="IPR007168">
    <property type="entry name" value="Phageshock_PspC_N"/>
</dbReference>
<dbReference type="PANTHER" id="PTHR33885:SF3">
    <property type="entry name" value="PHAGE SHOCK PROTEIN C"/>
    <property type="match status" value="1"/>
</dbReference>
<dbReference type="InterPro" id="IPR043726">
    <property type="entry name" value="LiaI-LiaF-like_TM1"/>
</dbReference>
<sequence length="181" mass="20089">MEKRLERYLDEAQIGGVAAGLAHYFGIDRTLIRVLFVAGLFIPSAPSLILYVILWIVLPEHQFGTTPQTQSTIFSTPLLMANPDQKRNGNLIGGAILIILGVVALLERYTDVDFRDIWPLLLIGFGVWLVVRDRKPGHDIFGRPDGSLGNDLPDNRPTPPAPPTDSARNDPYDPNRPINQL</sequence>
<organism evidence="10 11">
    <name type="scientific">Fibrella aquatilis</name>
    <dbReference type="NCBI Taxonomy" id="2817059"/>
    <lineage>
        <taxon>Bacteria</taxon>
        <taxon>Pseudomonadati</taxon>
        <taxon>Bacteroidota</taxon>
        <taxon>Cytophagia</taxon>
        <taxon>Cytophagales</taxon>
        <taxon>Spirosomataceae</taxon>
        <taxon>Fibrella</taxon>
    </lineage>
</organism>
<evidence type="ECO:0000256" key="5">
    <source>
        <dbReference type="ARBA" id="ARBA00023136"/>
    </source>
</evidence>
<keyword evidence="5 7" id="KW-0472">Membrane</keyword>
<evidence type="ECO:0000256" key="3">
    <source>
        <dbReference type="ARBA" id="ARBA00022692"/>
    </source>
</evidence>
<evidence type="ECO:0000256" key="4">
    <source>
        <dbReference type="ARBA" id="ARBA00022989"/>
    </source>
</evidence>
<keyword evidence="4 7" id="KW-1133">Transmembrane helix</keyword>
<evidence type="ECO:0000256" key="2">
    <source>
        <dbReference type="ARBA" id="ARBA00022475"/>
    </source>
</evidence>
<keyword evidence="3 7" id="KW-0812">Transmembrane</keyword>
<dbReference type="Pfam" id="PF18917">
    <property type="entry name" value="LiaI-LiaF-like_TM1"/>
    <property type="match status" value="1"/>
</dbReference>
<dbReference type="Pfam" id="PF04024">
    <property type="entry name" value="PspC"/>
    <property type="match status" value="1"/>
</dbReference>
<evidence type="ECO:0000313" key="10">
    <source>
        <dbReference type="EMBL" id="MBO0933082.1"/>
    </source>
</evidence>
<protein>
    <submittedName>
        <fullName evidence="10">PspC domain-containing protein</fullName>
    </submittedName>
</protein>
<comment type="caution">
    <text evidence="10">The sequence shown here is derived from an EMBL/GenBank/DDBJ whole genome shotgun (WGS) entry which is preliminary data.</text>
</comment>
<evidence type="ECO:0000313" key="11">
    <source>
        <dbReference type="Proteomes" id="UP000664795"/>
    </source>
</evidence>
<dbReference type="RefSeq" id="WP_207337049.1">
    <property type="nucleotide sequence ID" value="NZ_JAFMYU010000017.1"/>
</dbReference>
<dbReference type="Proteomes" id="UP000664795">
    <property type="component" value="Unassembled WGS sequence"/>
</dbReference>
<proteinExistence type="predicted"/>
<dbReference type="InterPro" id="IPR052027">
    <property type="entry name" value="PspC"/>
</dbReference>
<evidence type="ECO:0000256" key="1">
    <source>
        <dbReference type="ARBA" id="ARBA00004162"/>
    </source>
</evidence>
<dbReference type="EMBL" id="JAFMYU010000017">
    <property type="protein sequence ID" value="MBO0933082.1"/>
    <property type="molecule type" value="Genomic_DNA"/>
</dbReference>
<feature type="domain" description="Phage shock protein PspC N-terminal" evidence="8">
    <location>
        <begin position="3"/>
        <end position="60"/>
    </location>
</feature>
<accession>A0A939JXL4</accession>
<feature type="domain" description="LiaI-LiaF-like transmembrane region" evidence="9">
    <location>
        <begin position="91"/>
        <end position="130"/>
    </location>
</feature>
<keyword evidence="2" id="KW-1003">Cell membrane</keyword>
<keyword evidence="11" id="KW-1185">Reference proteome</keyword>
<feature type="region of interest" description="Disordered" evidence="6">
    <location>
        <begin position="141"/>
        <end position="181"/>
    </location>
</feature>
<name>A0A939JXL4_9BACT</name>
<feature type="transmembrane region" description="Helical" evidence="7">
    <location>
        <begin position="89"/>
        <end position="106"/>
    </location>
</feature>
<feature type="transmembrane region" description="Helical" evidence="7">
    <location>
        <begin position="34"/>
        <end position="58"/>
    </location>
</feature>
<evidence type="ECO:0000259" key="8">
    <source>
        <dbReference type="Pfam" id="PF04024"/>
    </source>
</evidence>
<dbReference type="PANTHER" id="PTHR33885">
    <property type="entry name" value="PHAGE SHOCK PROTEIN C"/>
    <property type="match status" value="1"/>
</dbReference>
<evidence type="ECO:0000256" key="6">
    <source>
        <dbReference type="SAM" id="MobiDB-lite"/>
    </source>
</evidence>
<comment type="subcellular location">
    <subcellularLocation>
        <location evidence="1">Cell membrane</location>
        <topology evidence="1">Single-pass membrane protein</topology>
    </subcellularLocation>
</comment>
<evidence type="ECO:0000259" key="9">
    <source>
        <dbReference type="Pfam" id="PF18917"/>
    </source>
</evidence>
<gene>
    <name evidence="10" type="ORF">J2I48_18885</name>
</gene>
<dbReference type="AlphaFoldDB" id="A0A939JXL4"/>
<evidence type="ECO:0000256" key="7">
    <source>
        <dbReference type="SAM" id="Phobius"/>
    </source>
</evidence>
<reference evidence="10 11" key="1">
    <citation type="submission" date="2021-03" db="EMBL/GenBank/DDBJ databases">
        <title>Fibrella sp. HMF5036 genome sequencing and assembly.</title>
        <authorList>
            <person name="Kang H."/>
            <person name="Kim H."/>
            <person name="Bae S."/>
            <person name="Joh K."/>
        </authorList>
    </citation>
    <scope>NUCLEOTIDE SEQUENCE [LARGE SCALE GENOMIC DNA]</scope>
    <source>
        <strain evidence="10 11">HMF5036</strain>
    </source>
</reference>
<dbReference type="GO" id="GO:0005886">
    <property type="term" value="C:plasma membrane"/>
    <property type="evidence" value="ECO:0007669"/>
    <property type="project" value="UniProtKB-SubCell"/>
</dbReference>